<keyword evidence="2" id="KW-0809">Transit peptide</keyword>
<evidence type="ECO:0000256" key="1">
    <source>
        <dbReference type="ARBA" id="ARBA00004173"/>
    </source>
</evidence>
<dbReference type="OrthoDB" id="19619at2759"/>
<dbReference type="Proteomes" id="UP000469559">
    <property type="component" value="Unassembled WGS sequence"/>
</dbReference>
<evidence type="ECO:0000313" key="6">
    <source>
        <dbReference type="Proteomes" id="UP000469559"/>
    </source>
</evidence>
<dbReference type="SUPFAM" id="SSF54427">
    <property type="entry name" value="NTF2-like"/>
    <property type="match status" value="1"/>
</dbReference>
<gene>
    <name evidence="5" type="ORF">LARI1_G002783</name>
</gene>
<name>A0A8T9BN09_9HELO</name>
<proteinExistence type="predicted"/>
<comment type="caution">
    <text evidence="5">The sequence shown here is derived from an EMBL/GenBank/DDBJ whole genome shotgun (WGS) entry which is preliminary data.</text>
</comment>
<dbReference type="PANTHER" id="PTHR28554">
    <property type="entry name" value="39S RIBOSOMAL PROTEIN L45, MITOCHONDRIAL"/>
    <property type="match status" value="1"/>
</dbReference>
<evidence type="ECO:0000256" key="4">
    <source>
        <dbReference type="SAM" id="MobiDB-lite"/>
    </source>
</evidence>
<sequence length="288" mass="32848">MAHLLRRPLCSALGAFSSSPLARRCFSQSPSLCAMEAQMLKPKQKAERSMRVVTKEQSEIPLDVGLFPATFILPRFSNRPSIFREPRQHLKLRWRGFRLYLRDWFSLVVFKFAGPEPGWFNRSFKIKRSKLGPTALALHKQMYSSFAEGDVATLRKTCTDGLYETLRARIANRGRGETVQWELVRYNRTAKLASDRVSRYPIEGAGARQSVVRIRSDQRLTRWKGDEMVEGSGKVKSVDEYVVIQKRVVGWKEEEWMVWGDDARDGHRGGGTVAKGEFDIGEGNMSEG</sequence>
<reference evidence="5 6" key="1">
    <citation type="submission" date="2018-05" db="EMBL/GenBank/DDBJ databases">
        <title>Whole genome sequencing for identification of molecular markers to develop diagnostic detection tools for the regulated plant pathogen Lachnellula willkommii.</title>
        <authorList>
            <person name="Giroux E."/>
            <person name="Bilodeau G."/>
        </authorList>
    </citation>
    <scope>NUCLEOTIDE SEQUENCE [LARGE SCALE GENOMIC DNA]</scope>
    <source>
        <strain evidence="5 6">CBS 203.66</strain>
    </source>
</reference>
<dbReference type="AlphaFoldDB" id="A0A8T9BN09"/>
<dbReference type="InterPro" id="IPR024621">
    <property type="entry name" value="Mba1"/>
</dbReference>
<dbReference type="InterPro" id="IPR051975">
    <property type="entry name" value="mtLSU_mL45"/>
</dbReference>
<dbReference type="GO" id="GO:0032979">
    <property type="term" value="P:protein insertion into mitochondrial inner membrane from matrix"/>
    <property type="evidence" value="ECO:0007669"/>
    <property type="project" value="InterPro"/>
</dbReference>
<dbReference type="InterPro" id="IPR032710">
    <property type="entry name" value="NTF2-like_dom_sf"/>
</dbReference>
<evidence type="ECO:0000313" key="5">
    <source>
        <dbReference type="EMBL" id="TVY19532.1"/>
    </source>
</evidence>
<evidence type="ECO:0000256" key="3">
    <source>
        <dbReference type="ARBA" id="ARBA00023128"/>
    </source>
</evidence>
<dbReference type="Pfam" id="PF07961">
    <property type="entry name" value="MBA1"/>
    <property type="match status" value="1"/>
</dbReference>
<dbReference type="Gene3D" id="3.10.450.240">
    <property type="match status" value="1"/>
</dbReference>
<feature type="region of interest" description="Disordered" evidence="4">
    <location>
        <begin position="268"/>
        <end position="288"/>
    </location>
</feature>
<evidence type="ECO:0008006" key="7">
    <source>
        <dbReference type="Google" id="ProtNLM"/>
    </source>
</evidence>
<dbReference type="GO" id="GO:0005743">
    <property type="term" value="C:mitochondrial inner membrane"/>
    <property type="evidence" value="ECO:0007669"/>
    <property type="project" value="InterPro"/>
</dbReference>
<comment type="subcellular location">
    <subcellularLocation>
        <location evidence="1">Mitochondrion</location>
    </subcellularLocation>
</comment>
<dbReference type="EMBL" id="QGMF01000101">
    <property type="protein sequence ID" value="TVY19532.1"/>
    <property type="molecule type" value="Genomic_DNA"/>
</dbReference>
<accession>A0A8T9BN09</accession>
<dbReference type="PANTHER" id="PTHR28554:SF1">
    <property type="entry name" value="LARGE RIBOSOMAL SUBUNIT PROTEIN ML45"/>
    <property type="match status" value="1"/>
</dbReference>
<protein>
    <recommendedName>
        <fullName evidence="7">Tim44-like domain-containing protein</fullName>
    </recommendedName>
</protein>
<keyword evidence="6" id="KW-1185">Reference proteome</keyword>
<organism evidence="5 6">
    <name type="scientific">Lachnellula arida</name>
    <dbReference type="NCBI Taxonomy" id="1316785"/>
    <lineage>
        <taxon>Eukaryota</taxon>
        <taxon>Fungi</taxon>
        <taxon>Dikarya</taxon>
        <taxon>Ascomycota</taxon>
        <taxon>Pezizomycotina</taxon>
        <taxon>Leotiomycetes</taxon>
        <taxon>Helotiales</taxon>
        <taxon>Lachnaceae</taxon>
        <taxon>Lachnellula</taxon>
    </lineage>
</organism>
<evidence type="ECO:0000256" key="2">
    <source>
        <dbReference type="ARBA" id="ARBA00022946"/>
    </source>
</evidence>
<keyword evidence="3" id="KW-0496">Mitochondrion</keyword>